<accession>Q5JL82</accession>
<reference evidence="2" key="1">
    <citation type="journal article" date="2002" name="Nature">
        <title>The genome sequence and structure of rice chromosome 1.</title>
        <authorList>
            <person name="Sasaki T."/>
            <person name="Matsumoto T."/>
            <person name="Yamamoto K."/>
            <person name="Sakata K."/>
            <person name="Baba T."/>
            <person name="Katayose Y."/>
            <person name="Wu J."/>
            <person name="Niimura Y."/>
            <person name="Cheng Z."/>
            <person name="Nagamura Y."/>
            <person name="Antonio B.A."/>
            <person name="Kanamori H."/>
            <person name="Hosokawa S."/>
            <person name="Masukawa M."/>
            <person name="Arikawa K."/>
            <person name="Chiden Y."/>
            <person name="Hayashi M."/>
            <person name="Okamoto M."/>
            <person name="Ando T."/>
            <person name="Aoki H."/>
            <person name="Arita K."/>
            <person name="Hamada M."/>
            <person name="Harada C."/>
            <person name="Hijishita S."/>
            <person name="Honda M."/>
            <person name="Ichikawa Y."/>
            <person name="Idonuma A."/>
            <person name="Iijima M."/>
            <person name="Ikeda M."/>
            <person name="Ikeno M."/>
            <person name="Itoh S."/>
            <person name="Itoh T."/>
            <person name="Itoh Y."/>
            <person name="Itoh Y."/>
            <person name="Iwabuchi A."/>
            <person name="Kamiya K."/>
            <person name="Karasawa W."/>
            <person name="Katagiri S."/>
            <person name="Kikuta A."/>
            <person name="Kobayashi N."/>
            <person name="Kono I."/>
            <person name="Machita K."/>
            <person name="Maehara T."/>
            <person name="Mizuno H."/>
            <person name="Mizubayashi T."/>
            <person name="Mukai Y."/>
            <person name="Nagasaki H."/>
            <person name="Nakashima M."/>
            <person name="Nakama Y."/>
            <person name="Nakamichi Y."/>
            <person name="Nakamura M."/>
            <person name="Namiki N."/>
            <person name="Negishi M."/>
            <person name="Ohta I."/>
            <person name="Ono N."/>
            <person name="Saji S."/>
            <person name="Sakai K."/>
            <person name="Shibata M."/>
            <person name="Shimokawa T."/>
            <person name="Shomura A."/>
            <person name="Song J."/>
            <person name="Takazaki Y."/>
            <person name="Terasawa K."/>
            <person name="Tsuji K."/>
            <person name="Waki K."/>
            <person name="Yamagata H."/>
            <person name="Yamane H."/>
            <person name="Yoshiki S."/>
            <person name="Yoshihara R."/>
            <person name="Yukawa K."/>
            <person name="Zhong H."/>
            <person name="Iwama H."/>
            <person name="Endo T."/>
            <person name="Ito H."/>
            <person name="Hahn J.H."/>
            <person name="Kim H.I."/>
            <person name="Eun M.Y."/>
            <person name="Yano M."/>
            <person name="Jiang J."/>
            <person name="Gojobori T."/>
        </authorList>
    </citation>
    <scope>NUCLEOTIDE SEQUENCE [LARGE SCALE GENOMIC DNA]</scope>
</reference>
<feature type="compositionally biased region" description="Low complexity" evidence="1">
    <location>
        <begin position="38"/>
        <end position="58"/>
    </location>
</feature>
<feature type="compositionally biased region" description="Low complexity" evidence="1">
    <location>
        <begin position="108"/>
        <end position="117"/>
    </location>
</feature>
<evidence type="ECO:0000256" key="1">
    <source>
        <dbReference type="SAM" id="MobiDB-lite"/>
    </source>
</evidence>
<organism evidence="2">
    <name type="scientific">Oryza sativa subsp. japonica</name>
    <name type="common">Rice</name>
    <dbReference type="NCBI Taxonomy" id="39947"/>
    <lineage>
        <taxon>Eukaryota</taxon>
        <taxon>Viridiplantae</taxon>
        <taxon>Streptophyta</taxon>
        <taxon>Embryophyta</taxon>
        <taxon>Tracheophyta</taxon>
        <taxon>Spermatophyta</taxon>
        <taxon>Magnoliopsida</taxon>
        <taxon>Liliopsida</taxon>
        <taxon>Poales</taxon>
        <taxon>Poaceae</taxon>
        <taxon>BOP clade</taxon>
        <taxon>Oryzoideae</taxon>
        <taxon>Oryzeae</taxon>
        <taxon>Oryzinae</taxon>
        <taxon>Oryza</taxon>
        <taxon>Oryza sativa</taxon>
    </lineage>
</organism>
<dbReference type="EMBL" id="AP003516">
    <property type="protein sequence ID" value="BAD87772.1"/>
    <property type="molecule type" value="Genomic_DNA"/>
</dbReference>
<feature type="compositionally biased region" description="Gly residues" evidence="1">
    <location>
        <begin position="14"/>
        <end position="26"/>
    </location>
</feature>
<dbReference type="Proteomes" id="UP000817658">
    <property type="component" value="Chromosome 1"/>
</dbReference>
<feature type="region of interest" description="Disordered" evidence="1">
    <location>
        <begin position="1"/>
        <end position="117"/>
    </location>
</feature>
<sequence>MNLEPHLLNEGEGVACGGADRGGGSGARPLPQPASGCSPSDPTASSATAPATSSPSPDLRSLYLQGHCRRRRGGGSTGSRGGRPRAGRGGATPCRRRTRGTPAPPPGSSTGSLSSPTGNHCCSGACSGTCNSTTPCVGRLWEDEEDGVGEKHLCLGSGW</sequence>
<dbReference type="AlphaFoldDB" id="Q5JL82"/>
<name>Q5JL82_ORYSJ</name>
<evidence type="ECO:0000313" key="2">
    <source>
        <dbReference type="EMBL" id="BAD87772.1"/>
    </source>
</evidence>
<protein>
    <submittedName>
        <fullName evidence="2">Uncharacterized protein</fullName>
    </submittedName>
</protein>
<proteinExistence type="predicted"/>
<gene>
    <name evidence="2" type="primary">OSJNBa0047D12.22</name>
</gene>